<dbReference type="Proteomes" id="UP000827092">
    <property type="component" value="Unassembled WGS sequence"/>
</dbReference>
<feature type="compositionally biased region" description="Polar residues" evidence="1">
    <location>
        <begin position="83"/>
        <end position="97"/>
    </location>
</feature>
<evidence type="ECO:0000256" key="1">
    <source>
        <dbReference type="SAM" id="MobiDB-lite"/>
    </source>
</evidence>
<proteinExistence type="predicted"/>
<dbReference type="EMBL" id="JAFNEN010000459">
    <property type="protein sequence ID" value="KAG8182564.1"/>
    <property type="molecule type" value="Genomic_DNA"/>
</dbReference>
<reference evidence="2 3" key="1">
    <citation type="journal article" date="2022" name="Nat. Ecol. Evol.">
        <title>A masculinizing supergene underlies an exaggerated male reproductive morph in a spider.</title>
        <authorList>
            <person name="Hendrickx F."/>
            <person name="De Corte Z."/>
            <person name="Sonet G."/>
            <person name="Van Belleghem S.M."/>
            <person name="Kostlbacher S."/>
            <person name="Vangestel C."/>
        </authorList>
    </citation>
    <scope>NUCLEOTIDE SEQUENCE [LARGE SCALE GENOMIC DNA]</scope>
    <source>
        <strain evidence="2">W744_W776</strain>
    </source>
</reference>
<comment type="caution">
    <text evidence="2">The sequence shown here is derived from an EMBL/GenBank/DDBJ whole genome shotgun (WGS) entry which is preliminary data.</text>
</comment>
<accession>A0AAV6UEZ0</accession>
<gene>
    <name evidence="2" type="ORF">JTE90_007301</name>
</gene>
<name>A0AAV6UEZ0_9ARAC</name>
<feature type="region of interest" description="Disordered" evidence="1">
    <location>
        <begin position="76"/>
        <end position="99"/>
    </location>
</feature>
<keyword evidence="3" id="KW-1185">Reference proteome</keyword>
<feature type="region of interest" description="Disordered" evidence="1">
    <location>
        <begin position="1"/>
        <end position="22"/>
    </location>
</feature>
<evidence type="ECO:0000313" key="3">
    <source>
        <dbReference type="Proteomes" id="UP000827092"/>
    </source>
</evidence>
<sequence length="115" mass="12618">MCKKDFKKSEDSNLSKSKKTANKKLDISESSNIFLQVYISTGRAEQSVLFLAILDIFPDPPSPSPGLFVLSDWTTGDRKSDSRGSALSSGQIPSSGVSHCRCPKYPEYLESGRLI</sequence>
<protein>
    <submittedName>
        <fullName evidence="2">Uncharacterized protein</fullName>
    </submittedName>
</protein>
<organism evidence="2 3">
    <name type="scientific">Oedothorax gibbosus</name>
    <dbReference type="NCBI Taxonomy" id="931172"/>
    <lineage>
        <taxon>Eukaryota</taxon>
        <taxon>Metazoa</taxon>
        <taxon>Ecdysozoa</taxon>
        <taxon>Arthropoda</taxon>
        <taxon>Chelicerata</taxon>
        <taxon>Arachnida</taxon>
        <taxon>Araneae</taxon>
        <taxon>Araneomorphae</taxon>
        <taxon>Entelegynae</taxon>
        <taxon>Araneoidea</taxon>
        <taxon>Linyphiidae</taxon>
        <taxon>Erigoninae</taxon>
        <taxon>Oedothorax</taxon>
    </lineage>
</organism>
<evidence type="ECO:0000313" key="2">
    <source>
        <dbReference type="EMBL" id="KAG8182564.1"/>
    </source>
</evidence>
<dbReference type="AlphaFoldDB" id="A0AAV6UEZ0"/>